<feature type="coiled-coil region" evidence="9">
    <location>
        <begin position="90"/>
        <end position="124"/>
    </location>
</feature>
<evidence type="ECO:0000256" key="1">
    <source>
        <dbReference type="ARBA" id="ARBA00004613"/>
    </source>
</evidence>
<evidence type="ECO:0000256" key="3">
    <source>
        <dbReference type="ARBA" id="ARBA00022525"/>
    </source>
</evidence>
<evidence type="ECO:0000256" key="4">
    <source>
        <dbReference type="ARBA" id="ARBA00022729"/>
    </source>
</evidence>
<comment type="subcellular location">
    <subcellularLocation>
        <location evidence="1">Secreted</location>
    </subcellularLocation>
</comment>
<reference evidence="12 13" key="1">
    <citation type="submission" date="2019-09" db="EMBL/GenBank/DDBJ databases">
        <title>Bird 10,000 Genomes (B10K) Project - Family phase.</title>
        <authorList>
            <person name="Zhang G."/>
        </authorList>
    </citation>
    <scope>NUCLEOTIDE SEQUENCE [LARGE SCALE GENOMIC DNA]</scope>
    <source>
        <strain evidence="12">B10K-DU-028-75</strain>
        <tissue evidence="12">Mixed tissue sample</tissue>
    </source>
</reference>
<keyword evidence="4" id="KW-0732">Signal</keyword>
<feature type="domain" description="Clusterin N-terminal" evidence="10">
    <location>
        <begin position="39"/>
        <end position="250"/>
    </location>
</feature>
<dbReference type="InterPro" id="IPR000753">
    <property type="entry name" value="Clusterin-like"/>
</dbReference>
<keyword evidence="7" id="KW-0325">Glycoprotein</keyword>
<dbReference type="SMART" id="SM00035">
    <property type="entry name" value="CLa"/>
    <property type="match status" value="1"/>
</dbReference>
<name>A0A7K5ZMD5_ONYCO</name>
<keyword evidence="6" id="KW-1015">Disulfide bond</keyword>
<dbReference type="InterPro" id="IPR016015">
    <property type="entry name" value="Clusterin_C"/>
</dbReference>
<dbReference type="SMART" id="SM00030">
    <property type="entry name" value="CLb"/>
    <property type="match status" value="1"/>
</dbReference>
<evidence type="ECO:0000313" key="12">
    <source>
        <dbReference type="EMBL" id="NWU78659.1"/>
    </source>
</evidence>
<dbReference type="GO" id="GO:0051787">
    <property type="term" value="F:misfolded protein binding"/>
    <property type="evidence" value="ECO:0007669"/>
    <property type="project" value="TreeGrafter"/>
</dbReference>
<dbReference type="InterPro" id="IPR016014">
    <property type="entry name" value="Clusterin_N"/>
</dbReference>
<keyword evidence="13" id="KW-1185">Reference proteome</keyword>
<dbReference type="OrthoDB" id="9894485at2759"/>
<evidence type="ECO:0000256" key="8">
    <source>
        <dbReference type="RuleBase" id="RU000629"/>
    </source>
</evidence>
<evidence type="ECO:0000256" key="5">
    <source>
        <dbReference type="ARBA" id="ARBA00023054"/>
    </source>
</evidence>
<comment type="caution">
    <text evidence="12">The sequence shown here is derived from an EMBL/GenBank/DDBJ whole genome shotgun (WGS) entry which is preliminary data.</text>
</comment>
<dbReference type="PANTHER" id="PTHR10970">
    <property type="entry name" value="CLUSTERIN"/>
    <property type="match status" value="1"/>
</dbReference>
<dbReference type="PANTHER" id="PTHR10970:SF2">
    <property type="entry name" value="CLUSTERIN-LIKE PROTEIN 1"/>
    <property type="match status" value="1"/>
</dbReference>
<evidence type="ECO:0000256" key="6">
    <source>
        <dbReference type="ARBA" id="ARBA00023157"/>
    </source>
</evidence>
<sequence>LQLTAVTCFFNRKNMKSSWIFIIYVLWLNGHQCAPTKQEEMSLRENLKQLSEVGEKYVDEEVKKALIGIKQMKIMMERNEDKHIDLMKTLKKSSEEKQQALRLMDEVKARLEEEERQCQVSLKNLWDECESCLESTCMRYYTTCKRGVSTFKRKVEDFLRKIPPLIFTFHEDQRKDTQFNEKTDNNEKEDTQLVKMEDLFSQLLSDVGSIFDRSFIFFKHMQKEFDQSFQTYFMSDLDLNESPSLPALPEDTTTNDGSQKGWAMPGFLQIVFDFSRTVFEGVSEVITDVFDEYRDYRRDLPEQTKGKYPDRSGMFSKIVPGHQRPQCSELRENSSGCPQFHERCQKCQDNLLNDCPNVPELHIKFDEAFKLVNLSGEQYEQILQVVRHHTEDTSYLLTKMKERFGWVSELSNMTIGPESIFNIVKVVPGDPSSKNETVVDVNILTSPTFTIKIPPNLDPQSAEFIEYVAGKALQLYKQNF</sequence>
<organism evidence="12 13">
    <name type="scientific">Onychorhynchus coronatus</name>
    <name type="common">Royal flycatcher</name>
    <dbReference type="NCBI Taxonomy" id="360224"/>
    <lineage>
        <taxon>Eukaryota</taxon>
        <taxon>Metazoa</taxon>
        <taxon>Chordata</taxon>
        <taxon>Craniata</taxon>
        <taxon>Vertebrata</taxon>
        <taxon>Euteleostomi</taxon>
        <taxon>Archelosauria</taxon>
        <taxon>Archosauria</taxon>
        <taxon>Dinosauria</taxon>
        <taxon>Saurischia</taxon>
        <taxon>Theropoda</taxon>
        <taxon>Coelurosauria</taxon>
        <taxon>Aves</taxon>
        <taxon>Neognathae</taxon>
        <taxon>Neoaves</taxon>
        <taxon>Telluraves</taxon>
        <taxon>Australaves</taxon>
        <taxon>Passeriformes</taxon>
        <taxon>Tyrannidae</taxon>
        <taxon>Onychorhynchus</taxon>
    </lineage>
</organism>
<evidence type="ECO:0000256" key="9">
    <source>
        <dbReference type="SAM" id="Coils"/>
    </source>
</evidence>
<evidence type="ECO:0000313" key="13">
    <source>
        <dbReference type="Proteomes" id="UP000550309"/>
    </source>
</evidence>
<dbReference type="EMBL" id="VZRK01000068">
    <property type="protein sequence ID" value="NWU78659.1"/>
    <property type="molecule type" value="Genomic_DNA"/>
</dbReference>
<accession>A0A7K5ZMD5</accession>
<dbReference type="AlphaFoldDB" id="A0A7K5ZMD5"/>
<evidence type="ECO:0000259" key="10">
    <source>
        <dbReference type="SMART" id="SM00030"/>
    </source>
</evidence>
<dbReference type="GO" id="GO:0005615">
    <property type="term" value="C:extracellular space"/>
    <property type="evidence" value="ECO:0007669"/>
    <property type="project" value="TreeGrafter"/>
</dbReference>
<gene>
    <name evidence="12" type="primary">Clul1</name>
    <name evidence="12" type="ORF">ONYCOR_R00690</name>
</gene>
<feature type="non-terminal residue" evidence="12">
    <location>
        <position position="480"/>
    </location>
</feature>
<keyword evidence="5 9" id="KW-0175">Coiled coil</keyword>
<dbReference type="Proteomes" id="UP000550309">
    <property type="component" value="Unassembled WGS sequence"/>
</dbReference>
<evidence type="ECO:0000256" key="2">
    <source>
        <dbReference type="ARBA" id="ARBA00010069"/>
    </source>
</evidence>
<protein>
    <recommendedName>
        <fullName evidence="8">Clusterin</fullName>
    </recommendedName>
</protein>
<feature type="non-terminal residue" evidence="12">
    <location>
        <position position="1"/>
    </location>
</feature>
<dbReference type="GO" id="GO:0005634">
    <property type="term" value="C:nucleus"/>
    <property type="evidence" value="ECO:0007669"/>
    <property type="project" value="TreeGrafter"/>
</dbReference>
<comment type="similarity">
    <text evidence="2 8">Belongs to the clusterin family.</text>
</comment>
<feature type="domain" description="Clusterin C-terminal" evidence="11">
    <location>
        <begin position="254"/>
        <end position="477"/>
    </location>
</feature>
<keyword evidence="3" id="KW-0964">Secreted</keyword>
<evidence type="ECO:0000256" key="7">
    <source>
        <dbReference type="ARBA" id="ARBA00023180"/>
    </source>
</evidence>
<proteinExistence type="inferred from homology"/>
<dbReference type="Pfam" id="PF01093">
    <property type="entry name" value="Clusterin"/>
    <property type="match status" value="1"/>
</dbReference>
<evidence type="ECO:0000259" key="11">
    <source>
        <dbReference type="SMART" id="SM00035"/>
    </source>
</evidence>